<dbReference type="PANTHER" id="PTHR30561">
    <property type="entry name" value="SMR FAMILY PROTON-DEPENDENT DRUG EFFLUX TRANSPORTER SUGE"/>
    <property type="match status" value="1"/>
</dbReference>
<feature type="transmembrane region" description="Helical" evidence="8">
    <location>
        <begin position="58"/>
        <end position="78"/>
    </location>
</feature>
<dbReference type="InterPro" id="IPR045324">
    <property type="entry name" value="Small_multidrug_res"/>
</dbReference>
<dbReference type="GO" id="GO:0022857">
    <property type="term" value="F:transmembrane transporter activity"/>
    <property type="evidence" value="ECO:0007669"/>
    <property type="project" value="InterPro"/>
</dbReference>
<evidence type="ECO:0000256" key="2">
    <source>
        <dbReference type="ARBA" id="ARBA00022448"/>
    </source>
</evidence>
<keyword evidence="2" id="KW-0813">Transport</keyword>
<evidence type="ECO:0000256" key="3">
    <source>
        <dbReference type="ARBA" id="ARBA00022475"/>
    </source>
</evidence>
<dbReference type="FunFam" id="1.10.3730.20:FF:000001">
    <property type="entry name" value="Quaternary ammonium compound resistance transporter SugE"/>
    <property type="match status" value="1"/>
</dbReference>
<dbReference type="Pfam" id="PF00893">
    <property type="entry name" value="Multi_Drug_Res"/>
    <property type="match status" value="1"/>
</dbReference>
<dbReference type="KEGG" id="mcui:G8O30_15160"/>
<protein>
    <submittedName>
        <fullName evidence="9">Multidrug efflux SMR transporter</fullName>
    </submittedName>
</protein>
<dbReference type="RefSeq" id="WP_239672857.1">
    <property type="nucleotide sequence ID" value="NZ_CP049742.1"/>
</dbReference>
<feature type="transmembrane region" description="Helical" evidence="8">
    <location>
        <begin position="27"/>
        <end position="46"/>
    </location>
</feature>
<comment type="subcellular location">
    <subcellularLocation>
        <location evidence="1 7">Cell membrane</location>
        <topology evidence="1 7">Multi-pass membrane protein</topology>
    </subcellularLocation>
</comment>
<evidence type="ECO:0000256" key="5">
    <source>
        <dbReference type="ARBA" id="ARBA00022989"/>
    </source>
</evidence>
<evidence type="ECO:0000256" key="6">
    <source>
        <dbReference type="ARBA" id="ARBA00023136"/>
    </source>
</evidence>
<dbReference type="EMBL" id="CP049742">
    <property type="protein sequence ID" value="QPC48174.1"/>
    <property type="molecule type" value="Genomic_DNA"/>
</dbReference>
<evidence type="ECO:0000313" key="10">
    <source>
        <dbReference type="Proteomes" id="UP000593626"/>
    </source>
</evidence>
<dbReference type="AlphaFoldDB" id="A0A7S8CDV6"/>
<evidence type="ECO:0000256" key="1">
    <source>
        <dbReference type="ARBA" id="ARBA00004651"/>
    </source>
</evidence>
<dbReference type="Gene3D" id="1.10.3730.20">
    <property type="match status" value="1"/>
</dbReference>
<keyword evidence="6 8" id="KW-0472">Membrane</keyword>
<feature type="transmembrane region" description="Helical" evidence="8">
    <location>
        <begin position="84"/>
        <end position="103"/>
    </location>
</feature>
<dbReference type="Proteomes" id="UP000593626">
    <property type="component" value="Chromosome"/>
</dbReference>
<dbReference type="GO" id="GO:0005886">
    <property type="term" value="C:plasma membrane"/>
    <property type="evidence" value="ECO:0007669"/>
    <property type="project" value="UniProtKB-SubCell"/>
</dbReference>
<reference evidence="9 10" key="1">
    <citation type="submission" date="2019-07" db="EMBL/GenBank/DDBJ databases">
        <title>Genome sequence of 2 isolates from Red Sea Mangroves.</title>
        <authorList>
            <person name="Sefrji F."/>
            <person name="Michoud G."/>
            <person name="Merlino G."/>
            <person name="Daffonchio D."/>
        </authorList>
    </citation>
    <scope>NUCLEOTIDE SEQUENCE [LARGE SCALE GENOMIC DNA]</scope>
    <source>
        <strain evidence="9 10">R1DC41</strain>
    </source>
</reference>
<evidence type="ECO:0000256" key="8">
    <source>
        <dbReference type="SAM" id="Phobius"/>
    </source>
</evidence>
<dbReference type="PANTHER" id="PTHR30561:SF21">
    <property type="entry name" value="MOLECULAR CHAPERONE"/>
    <property type="match status" value="1"/>
</dbReference>
<name>A0A7S8CDV6_9BACI</name>
<evidence type="ECO:0000313" key="9">
    <source>
        <dbReference type="EMBL" id="QPC48174.1"/>
    </source>
</evidence>
<dbReference type="SUPFAM" id="SSF103481">
    <property type="entry name" value="Multidrug resistance efflux transporter EmrE"/>
    <property type="match status" value="1"/>
</dbReference>
<comment type="similarity">
    <text evidence="7">Belongs to the drug/metabolite transporter (DMT) superfamily. Small multidrug resistance (SMR) (TC 2.A.7.1) family.</text>
</comment>
<proteinExistence type="inferred from homology"/>
<keyword evidence="3" id="KW-1003">Cell membrane</keyword>
<gene>
    <name evidence="9" type="ORF">G8O30_15160</name>
</gene>
<organism evidence="9 10">
    <name type="scientific">Mangrovibacillus cuniculi</name>
    <dbReference type="NCBI Taxonomy" id="2593652"/>
    <lineage>
        <taxon>Bacteria</taxon>
        <taxon>Bacillati</taxon>
        <taxon>Bacillota</taxon>
        <taxon>Bacilli</taxon>
        <taxon>Bacillales</taxon>
        <taxon>Bacillaceae</taxon>
        <taxon>Mangrovibacillus</taxon>
    </lineage>
</organism>
<accession>A0A7S8CDV6</accession>
<dbReference type="InterPro" id="IPR037185">
    <property type="entry name" value="EmrE-like"/>
</dbReference>
<keyword evidence="5 8" id="KW-1133">Transmembrane helix</keyword>
<evidence type="ECO:0000256" key="4">
    <source>
        <dbReference type="ARBA" id="ARBA00022692"/>
    </source>
</evidence>
<sequence>MAWFYLILGGIVEVVWATGLKLSEGFTRPGMTAVTLVAIIVSFYFFAKALKLLSIGTAYAVFTGIGAAGSAVVGILYFQESFSFFKLFFLLVLIAGIIGLKLVDGDKEEAKS</sequence>
<dbReference type="InterPro" id="IPR000390">
    <property type="entry name" value="Small_drug/metabolite_transptr"/>
</dbReference>
<evidence type="ECO:0000256" key="7">
    <source>
        <dbReference type="RuleBase" id="RU003942"/>
    </source>
</evidence>
<keyword evidence="10" id="KW-1185">Reference proteome</keyword>
<keyword evidence="4 7" id="KW-0812">Transmembrane</keyword>